<dbReference type="PROSITE" id="PS51190">
    <property type="entry name" value="FATC"/>
    <property type="match status" value="1"/>
</dbReference>
<dbReference type="GO" id="GO:0005634">
    <property type="term" value="C:nucleus"/>
    <property type="evidence" value="ECO:0007669"/>
    <property type="project" value="TreeGrafter"/>
</dbReference>
<dbReference type="GO" id="GO:0000723">
    <property type="term" value="P:telomere maintenance"/>
    <property type="evidence" value="ECO:0007669"/>
    <property type="project" value="TreeGrafter"/>
</dbReference>
<dbReference type="EMBL" id="JARAKH010000027">
    <property type="protein sequence ID" value="KAK8389534.1"/>
    <property type="molecule type" value="Genomic_DNA"/>
</dbReference>
<dbReference type="Pfam" id="PF02260">
    <property type="entry name" value="FATC"/>
    <property type="match status" value="1"/>
</dbReference>
<comment type="caution">
    <text evidence="2">The sequence shown here is derived from an EMBL/GenBank/DDBJ whole genome shotgun (WGS) entry which is preliminary data.</text>
</comment>
<keyword evidence="3" id="KW-1185">Reference proteome</keyword>
<accession>A0AAW0TPD8</accession>
<sequence length="327" mass="37048">MAELYKSLSMWDVVRGIIHSKLGRIKPETREALEAEATNDSVQAFIIYRTALNTQWPEEPDPAEVHLWEECYASCAAKLGQWSELENFVENRLLKDEAGQVSLNQVWTLPRPAVSVLPSIVNSKLMNILDGSEIDRNLNAFIDSALGEPNHRDLLESTLPLPLAIMSAHQQKMAQARHYITLATSKVLLTLAQSSLLTPKPLTVLEAFVKEPTEDWKEFVRELEGNLDESKIEMFSEERMRRLKEKLTGFNPAYVTVWALSKNKAVRRDPTAFEELKKVVLGLNCESARANMDRTGLTIHQQVDILLEQATDPNILGRTWVGWSPFI</sequence>
<dbReference type="GO" id="GO:0006302">
    <property type="term" value="P:double-strand break repair"/>
    <property type="evidence" value="ECO:0007669"/>
    <property type="project" value="TreeGrafter"/>
</dbReference>
<proteinExistence type="predicted"/>
<evidence type="ECO:0000259" key="1">
    <source>
        <dbReference type="PROSITE" id="PS51190"/>
    </source>
</evidence>
<dbReference type="InterPro" id="IPR050517">
    <property type="entry name" value="DDR_Repair_Kinase"/>
</dbReference>
<reference evidence="2 3" key="1">
    <citation type="submission" date="2023-03" db="EMBL/GenBank/DDBJ databases">
        <title>High-quality genome of Scylla paramamosain provides insights in environmental adaptation.</title>
        <authorList>
            <person name="Zhang L."/>
        </authorList>
    </citation>
    <scope>NUCLEOTIDE SEQUENCE [LARGE SCALE GENOMIC DNA]</scope>
    <source>
        <strain evidence="2">LZ_2023a</strain>
        <tissue evidence="2">Muscle</tissue>
    </source>
</reference>
<feature type="domain" description="FATC" evidence="1">
    <location>
        <begin position="295"/>
        <end position="327"/>
    </location>
</feature>
<dbReference type="Proteomes" id="UP001487740">
    <property type="component" value="Unassembled WGS sequence"/>
</dbReference>
<dbReference type="PANTHER" id="PTHR11139">
    <property type="entry name" value="ATAXIA TELANGIECTASIA MUTATED ATM -RELATED"/>
    <property type="match status" value="1"/>
</dbReference>
<name>A0AAW0TPD8_SCYPA</name>
<organism evidence="2 3">
    <name type="scientific">Scylla paramamosain</name>
    <name type="common">Mud crab</name>
    <dbReference type="NCBI Taxonomy" id="85552"/>
    <lineage>
        <taxon>Eukaryota</taxon>
        <taxon>Metazoa</taxon>
        <taxon>Ecdysozoa</taxon>
        <taxon>Arthropoda</taxon>
        <taxon>Crustacea</taxon>
        <taxon>Multicrustacea</taxon>
        <taxon>Malacostraca</taxon>
        <taxon>Eumalacostraca</taxon>
        <taxon>Eucarida</taxon>
        <taxon>Decapoda</taxon>
        <taxon>Pleocyemata</taxon>
        <taxon>Brachyura</taxon>
        <taxon>Eubrachyura</taxon>
        <taxon>Portunoidea</taxon>
        <taxon>Portunidae</taxon>
        <taxon>Portuninae</taxon>
        <taxon>Scylla</taxon>
    </lineage>
</organism>
<evidence type="ECO:0000313" key="2">
    <source>
        <dbReference type="EMBL" id="KAK8389534.1"/>
    </source>
</evidence>
<gene>
    <name evidence="2" type="ORF">O3P69_008916</name>
</gene>
<dbReference type="PANTHER" id="PTHR11139:SF68">
    <property type="entry name" value="DNA-DEPENDENT PROTEIN KINASE CATALYTIC SUBUNIT"/>
    <property type="match status" value="1"/>
</dbReference>
<dbReference type="SMART" id="SM01343">
    <property type="entry name" value="FATC"/>
    <property type="match status" value="1"/>
</dbReference>
<protein>
    <recommendedName>
        <fullName evidence="1">FATC domain-containing protein</fullName>
    </recommendedName>
</protein>
<dbReference type="GO" id="GO:0004674">
    <property type="term" value="F:protein serine/threonine kinase activity"/>
    <property type="evidence" value="ECO:0007669"/>
    <property type="project" value="TreeGrafter"/>
</dbReference>
<dbReference type="InterPro" id="IPR003152">
    <property type="entry name" value="FATC_dom"/>
</dbReference>
<evidence type="ECO:0000313" key="3">
    <source>
        <dbReference type="Proteomes" id="UP001487740"/>
    </source>
</evidence>
<dbReference type="AlphaFoldDB" id="A0AAW0TPD8"/>